<dbReference type="RefSeq" id="XP_030976726.1">
    <property type="nucleotide sequence ID" value="XM_031131324.1"/>
</dbReference>
<protein>
    <submittedName>
        <fullName evidence="2">Uncharacterized protein</fullName>
    </submittedName>
</protein>
<dbReference type="KEGG" id="pgri:PgNI_11357"/>
<name>A0A6P8AP85_PYRGI</name>
<sequence>MRPSNFELNANREEHCIAITYERKRYKCGNTMFKRSLRPFTWQSHSASHTSHILIKSGACLEYLARNTNILLPKFYANFKDNGAGCLLRNTSMEWG</sequence>
<evidence type="ECO:0000313" key="2">
    <source>
        <dbReference type="RefSeq" id="XP_030976726.1"/>
    </source>
</evidence>
<reference evidence="2" key="2">
    <citation type="submission" date="2019-10" db="EMBL/GenBank/DDBJ databases">
        <authorList>
            <consortium name="NCBI Genome Project"/>
        </authorList>
    </citation>
    <scope>NUCLEOTIDE SEQUENCE</scope>
    <source>
        <strain evidence="2">NI907</strain>
    </source>
</reference>
<dbReference type="GeneID" id="41966229"/>
<dbReference type="AlphaFoldDB" id="A0A6P8AP85"/>
<evidence type="ECO:0000313" key="1">
    <source>
        <dbReference type="Proteomes" id="UP000515153"/>
    </source>
</evidence>
<accession>A0A6P8AP85</accession>
<dbReference type="Proteomes" id="UP000515153">
    <property type="component" value="Chromosome VI"/>
</dbReference>
<organism evidence="1 2">
    <name type="scientific">Pyricularia grisea</name>
    <name type="common">Crabgrass-specific blast fungus</name>
    <name type="synonym">Magnaporthe grisea</name>
    <dbReference type="NCBI Taxonomy" id="148305"/>
    <lineage>
        <taxon>Eukaryota</taxon>
        <taxon>Fungi</taxon>
        <taxon>Dikarya</taxon>
        <taxon>Ascomycota</taxon>
        <taxon>Pezizomycotina</taxon>
        <taxon>Sordariomycetes</taxon>
        <taxon>Sordariomycetidae</taxon>
        <taxon>Magnaporthales</taxon>
        <taxon>Pyriculariaceae</taxon>
        <taxon>Pyricularia</taxon>
    </lineage>
</organism>
<proteinExistence type="predicted"/>
<keyword evidence="1" id="KW-1185">Reference proteome</keyword>
<reference evidence="1 2" key="1">
    <citation type="journal article" date="2019" name="Mol. Biol. Evol.">
        <title>Blast fungal genomes show frequent chromosomal changes, gene gains and losses, and effector gene turnover.</title>
        <authorList>
            <person name="Gomez Luciano L.B."/>
            <person name="Jason Tsai I."/>
            <person name="Chuma I."/>
            <person name="Tosa Y."/>
            <person name="Chen Y.H."/>
            <person name="Li J.Y."/>
            <person name="Li M.Y."/>
            <person name="Jade Lu M.Y."/>
            <person name="Nakayashiki H."/>
            <person name="Li W.H."/>
        </authorList>
    </citation>
    <scope>NUCLEOTIDE SEQUENCE [LARGE SCALE GENOMIC DNA]</scope>
    <source>
        <strain evidence="1 2">NI907</strain>
    </source>
</reference>
<gene>
    <name evidence="2" type="ORF">PgNI_11357</name>
</gene>
<reference evidence="2" key="3">
    <citation type="submission" date="2025-08" db="UniProtKB">
        <authorList>
            <consortium name="RefSeq"/>
        </authorList>
    </citation>
    <scope>IDENTIFICATION</scope>
    <source>
        <strain evidence="2">NI907</strain>
    </source>
</reference>